<dbReference type="Gene3D" id="1.10.260.40">
    <property type="entry name" value="lambda repressor-like DNA-binding domains"/>
    <property type="match status" value="1"/>
</dbReference>
<comment type="caution">
    <text evidence="2">The sequence shown here is derived from an EMBL/GenBank/DDBJ whole genome shotgun (WGS) entry which is preliminary data.</text>
</comment>
<evidence type="ECO:0000259" key="1">
    <source>
        <dbReference type="Pfam" id="PF01381"/>
    </source>
</evidence>
<dbReference type="InterPro" id="IPR001387">
    <property type="entry name" value="Cro/C1-type_HTH"/>
</dbReference>
<dbReference type="AlphaFoldDB" id="A0A5D4S111"/>
<dbReference type="CDD" id="cd00093">
    <property type="entry name" value="HTH_XRE"/>
    <property type="match status" value="1"/>
</dbReference>
<evidence type="ECO:0000313" key="2">
    <source>
        <dbReference type="EMBL" id="TYS55798.1"/>
    </source>
</evidence>
<feature type="domain" description="HTH cro/C1-type" evidence="1">
    <location>
        <begin position="13"/>
        <end position="64"/>
    </location>
</feature>
<gene>
    <name evidence="2" type="ORF">FZD47_25580</name>
</gene>
<proteinExistence type="predicted"/>
<dbReference type="Pfam" id="PF01381">
    <property type="entry name" value="HTH_3"/>
    <property type="match status" value="1"/>
</dbReference>
<dbReference type="InterPro" id="IPR010982">
    <property type="entry name" value="Lambda_DNA-bd_dom_sf"/>
</dbReference>
<dbReference type="EMBL" id="VTES01000015">
    <property type="protein sequence ID" value="TYS55798.1"/>
    <property type="molecule type" value="Genomic_DNA"/>
</dbReference>
<organism evidence="2 3">
    <name type="scientific">Bacillus infantis</name>
    <dbReference type="NCBI Taxonomy" id="324767"/>
    <lineage>
        <taxon>Bacteria</taxon>
        <taxon>Bacillati</taxon>
        <taxon>Bacillota</taxon>
        <taxon>Bacilli</taxon>
        <taxon>Bacillales</taxon>
        <taxon>Bacillaceae</taxon>
        <taxon>Bacillus</taxon>
    </lineage>
</organism>
<dbReference type="SUPFAM" id="SSF47413">
    <property type="entry name" value="lambda repressor-like DNA-binding domains"/>
    <property type="match status" value="1"/>
</dbReference>
<dbReference type="Proteomes" id="UP000323732">
    <property type="component" value="Unassembled WGS sequence"/>
</dbReference>
<sequence length="73" mass="8154">MFGLGKKRSNLGKWLDRRGISQRWLEKSAAVSKGTVSRLCSEPDAKPSGNTASKILKALKKVDPGVKYDQFWM</sequence>
<dbReference type="GO" id="GO:0003677">
    <property type="term" value="F:DNA binding"/>
    <property type="evidence" value="ECO:0007669"/>
    <property type="project" value="InterPro"/>
</dbReference>
<dbReference type="RefSeq" id="WP_148951165.1">
    <property type="nucleotide sequence ID" value="NZ_JAZICA010000015.1"/>
</dbReference>
<protein>
    <submittedName>
        <fullName evidence="2">Helix-turn-helix transcriptional regulator</fullName>
    </submittedName>
</protein>
<name>A0A5D4S111_9BACI</name>
<reference evidence="2 3" key="1">
    <citation type="submission" date="2019-08" db="EMBL/GenBank/DDBJ databases">
        <title>Bacillus genomes from the desert of Cuatro Cienegas, Coahuila.</title>
        <authorList>
            <person name="Olmedo-Alvarez G."/>
        </authorList>
    </citation>
    <scope>NUCLEOTIDE SEQUENCE [LARGE SCALE GENOMIC DNA]</scope>
    <source>
        <strain evidence="2 3">CH37_1T</strain>
    </source>
</reference>
<accession>A0A5D4S111</accession>
<evidence type="ECO:0000313" key="3">
    <source>
        <dbReference type="Proteomes" id="UP000323732"/>
    </source>
</evidence>